<dbReference type="EMBL" id="JBIRGQ010000003">
    <property type="protein sequence ID" value="MFH8547023.1"/>
    <property type="molecule type" value="Genomic_DNA"/>
</dbReference>
<feature type="region of interest" description="Disordered" evidence="1">
    <location>
        <begin position="1"/>
        <end position="28"/>
    </location>
</feature>
<dbReference type="Proteomes" id="UP001610818">
    <property type="component" value="Unassembled WGS sequence"/>
</dbReference>
<dbReference type="Gene3D" id="3.40.50.1110">
    <property type="entry name" value="SGNH hydrolase"/>
    <property type="match status" value="1"/>
</dbReference>
<protein>
    <submittedName>
        <fullName evidence="2">Uncharacterized protein</fullName>
    </submittedName>
</protein>
<name>A0ABW7QQR8_9ACTN</name>
<evidence type="ECO:0000313" key="3">
    <source>
        <dbReference type="Proteomes" id="UP001610818"/>
    </source>
</evidence>
<accession>A0ABW7QQR8</accession>
<evidence type="ECO:0000313" key="2">
    <source>
        <dbReference type="EMBL" id="MFH8547023.1"/>
    </source>
</evidence>
<organism evidence="2 3">
    <name type="scientific">Streptomyces longisporoflavus</name>
    <dbReference type="NCBI Taxonomy" id="28044"/>
    <lineage>
        <taxon>Bacteria</taxon>
        <taxon>Bacillati</taxon>
        <taxon>Actinomycetota</taxon>
        <taxon>Actinomycetes</taxon>
        <taxon>Kitasatosporales</taxon>
        <taxon>Streptomycetaceae</taxon>
        <taxon>Streptomyces</taxon>
    </lineage>
</organism>
<dbReference type="InterPro" id="IPR036514">
    <property type="entry name" value="SGNH_hydro_sf"/>
</dbReference>
<comment type="caution">
    <text evidence="2">The sequence shown here is derived from an EMBL/GenBank/DDBJ whole genome shotgun (WGS) entry which is preliminary data.</text>
</comment>
<reference evidence="2 3" key="1">
    <citation type="submission" date="2024-10" db="EMBL/GenBank/DDBJ databases">
        <title>The Natural Products Discovery Center: Release of the First 8490 Sequenced Strains for Exploring Actinobacteria Biosynthetic Diversity.</title>
        <authorList>
            <person name="Kalkreuter E."/>
            <person name="Kautsar S.A."/>
            <person name="Yang D."/>
            <person name="Bader C.D."/>
            <person name="Teijaro C.N."/>
            <person name="Fluegel L."/>
            <person name="Davis C.M."/>
            <person name="Simpson J.R."/>
            <person name="Lauterbach L."/>
            <person name="Steele A.D."/>
            <person name="Gui C."/>
            <person name="Meng S."/>
            <person name="Li G."/>
            <person name="Viehrig K."/>
            <person name="Ye F."/>
            <person name="Su P."/>
            <person name="Kiefer A.F."/>
            <person name="Nichols A."/>
            <person name="Cepeda A.J."/>
            <person name="Yan W."/>
            <person name="Fan B."/>
            <person name="Jiang Y."/>
            <person name="Adhikari A."/>
            <person name="Zheng C.-J."/>
            <person name="Schuster L."/>
            <person name="Cowan T.M."/>
            <person name="Smanski M.J."/>
            <person name="Chevrette M.G."/>
            <person name="De Carvalho L.P.S."/>
            <person name="Shen B."/>
        </authorList>
    </citation>
    <scope>NUCLEOTIDE SEQUENCE [LARGE SCALE GENOMIC DNA]</scope>
    <source>
        <strain evidence="2 3">NPDC017990</strain>
    </source>
</reference>
<evidence type="ECO:0000256" key="1">
    <source>
        <dbReference type="SAM" id="MobiDB-lite"/>
    </source>
</evidence>
<keyword evidence="3" id="KW-1185">Reference proteome</keyword>
<sequence length="526" mass="58315">MRDSVRRASSRTPERESPRAPVTDPTLGVEVSPNRAGAPRHRLVAVGDSLTQGFQSAAVFNTALSYPAIIAHELGCLPGFRYPLYGGFGGMPFNLEFFLRDLEDRYGRTVDWWEVPLALFRARNVMDRVEDYWERGPGSKVPSTTAIMHNLAVFGWDLRDALSKSADECRKRLDVPKDDLVNQIVQNAGERAALRVLPTQPAAAGALTQLGAAAELGKDTDGSGSPHGIETLIVFLGANNALRAVTELRVVWSEDSGFDDLDGKRRFTVWRPKHFIAELRKVAAQVAGIKARHVIWCTVPHVTIAPMARGVAGKTEPGSRYFPYYTRPWIKDRDFDKGRDPNITAEQARQVDDAIDAYNDAITETVLTARIKGKDWYLLETSGLMDRLASRRYAEDPLARPDWWQPYPLPSALQALSPPPNSHFLVSKNGRRADGGLFSLDGVHPTTVGYGILAQEVINVMRLAGVQFFRPDASTPRTDPVLVDFDRLIRHDTLVNRPPANVGSALNVLGWADEALDLFRRVFATL</sequence>
<feature type="compositionally biased region" description="Basic and acidic residues" evidence="1">
    <location>
        <begin position="1"/>
        <end position="18"/>
    </location>
</feature>
<dbReference type="RefSeq" id="WP_397712879.1">
    <property type="nucleotide sequence ID" value="NZ_JBIRGN010000003.1"/>
</dbReference>
<gene>
    <name evidence="2" type="ORF">ACH4F9_18645</name>
</gene>
<proteinExistence type="predicted"/>
<dbReference type="SUPFAM" id="SSF52266">
    <property type="entry name" value="SGNH hydrolase"/>
    <property type="match status" value="1"/>
</dbReference>